<keyword evidence="4 9" id="KW-1133">Transmembrane helix</keyword>
<evidence type="ECO:0000313" key="12">
    <source>
        <dbReference type="Proteomes" id="UP000075920"/>
    </source>
</evidence>
<dbReference type="PANTHER" id="PTHR42643:SF42">
    <property type="entry name" value="IONOTROPIC GLUTAMATE RECEPTOR L-GLUTAMATE AND GLYCINE-BINDING DOMAIN-CONTAINING PROTEIN"/>
    <property type="match status" value="1"/>
</dbReference>
<feature type="transmembrane region" description="Helical" evidence="9">
    <location>
        <begin position="425"/>
        <end position="451"/>
    </location>
</feature>
<keyword evidence="5 9" id="KW-0472">Membrane</keyword>
<dbReference type="Gene3D" id="3.40.190.10">
    <property type="entry name" value="Periplasmic binding protein-like II"/>
    <property type="match status" value="1"/>
</dbReference>
<dbReference type="InterPro" id="IPR052192">
    <property type="entry name" value="Insect_Ionotropic_Sensory_Rcpt"/>
</dbReference>
<dbReference type="Proteomes" id="UP000075920">
    <property type="component" value="Unassembled WGS sequence"/>
</dbReference>
<dbReference type="Gene3D" id="1.10.287.70">
    <property type="match status" value="1"/>
</dbReference>
<reference evidence="11" key="2">
    <citation type="submission" date="2020-05" db="UniProtKB">
        <authorList>
            <consortium name="EnsemblMetazoa"/>
        </authorList>
    </citation>
    <scope>IDENTIFICATION</scope>
    <source>
        <strain evidence="11">MINIMUS1</strain>
    </source>
</reference>
<accession>A0A182WLY9</accession>
<keyword evidence="6" id="KW-0675">Receptor</keyword>
<dbReference type="STRING" id="112268.A0A182WLY9"/>
<dbReference type="VEuPathDB" id="VectorBase:AMIN011418"/>
<dbReference type="AlphaFoldDB" id="A0A182WLY9"/>
<dbReference type="InterPro" id="IPR057074">
    <property type="entry name" value="IR75A_N"/>
</dbReference>
<dbReference type="FunFam" id="3.40.190.10:FF:000188">
    <property type="entry name" value="Ionotropic receptor 64a"/>
    <property type="match status" value="1"/>
</dbReference>
<feature type="transmembrane region" description="Helical" evidence="9">
    <location>
        <begin position="521"/>
        <end position="544"/>
    </location>
</feature>
<keyword evidence="12" id="KW-1185">Reference proteome</keyword>
<dbReference type="GO" id="GO:0005886">
    <property type="term" value="C:plasma membrane"/>
    <property type="evidence" value="ECO:0007669"/>
    <property type="project" value="UniProtKB-SubCell"/>
</dbReference>
<evidence type="ECO:0000259" key="10">
    <source>
        <dbReference type="Pfam" id="PF24576"/>
    </source>
</evidence>
<evidence type="ECO:0000256" key="4">
    <source>
        <dbReference type="ARBA" id="ARBA00022989"/>
    </source>
</evidence>
<evidence type="ECO:0000256" key="7">
    <source>
        <dbReference type="ARBA" id="ARBA00023180"/>
    </source>
</evidence>
<proteinExistence type="predicted"/>
<evidence type="ECO:0000256" key="3">
    <source>
        <dbReference type="ARBA" id="ARBA00022692"/>
    </source>
</evidence>
<reference evidence="12" key="1">
    <citation type="submission" date="2013-03" db="EMBL/GenBank/DDBJ databases">
        <title>The Genome Sequence of Anopheles minimus MINIMUS1.</title>
        <authorList>
            <consortium name="The Broad Institute Genomics Platform"/>
            <person name="Neafsey D.E."/>
            <person name="Walton C."/>
            <person name="Walker B."/>
            <person name="Young S.K."/>
            <person name="Zeng Q."/>
            <person name="Gargeya S."/>
            <person name="Fitzgerald M."/>
            <person name="Haas B."/>
            <person name="Abouelleil A."/>
            <person name="Allen A.W."/>
            <person name="Alvarado L."/>
            <person name="Arachchi H.M."/>
            <person name="Berlin A.M."/>
            <person name="Chapman S.B."/>
            <person name="Gainer-Dewar J."/>
            <person name="Goldberg J."/>
            <person name="Griggs A."/>
            <person name="Gujja S."/>
            <person name="Hansen M."/>
            <person name="Howarth C."/>
            <person name="Imamovic A."/>
            <person name="Ireland A."/>
            <person name="Larimer J."/>
            <person name="McCowan C."/>
            <person name="Murphy C."/>
            <person name="Pearson M."/>
            <person name="Poon T.W."/>
            <person name="Priest M."/>
            <person name="Roberts A."/>
            <person name="Saif S."/>
            <person name="Shea T."/>
            <person name="Sisk P."/>
            <person name="Sykes S."/>
            <person name="Wortman J."/>
            <person name="Nusbaum C."/>
            <person name="Birren B."/>
        </authorList>
    </citation>
    <scope>NUCLEOTIDE SEQUENCE [LARGE SCALE GENOMIC DNA]</scope>
    <source>
        <strain evidence="12">MINIMUS1</strain>
    </source>
</reference>
<feature type="domain" description="Ionotropic receptor 75a N-terminal" evidence="10">
    <location>
        <begin position="221"/>
        <end position="302"/>
    </location>
</feature>
<dbReference type="EnsemblMetazoa" id="AMIN011418-RA">
    <property type="protein sequence ID" value="AMIN011418-PA"/>
    <property type="gene ID" value="AMIN011418"/>
</dbReference>
<dbReference type="PANTHER" id="PTHR42643">
    <property type="entry name" value="IONOTROPIC RECEPTOR 20A-RELATED"/>
    <property type="match status" value="1"/>
</dbReference>
<protein>
    <recommendedName>
        <fullName evidence="10">Ionotropic receptor 75a N-terminal domain-containing protein</fullName>
    </recommendedName>
</protein>
<feature type="transmembrane region" description="Helical" evidence="9">
    <location>
        <begin position="714"/>
        <end position="738"/>
    </location>
</feature>
<evidence type="ECO:0000256" key="1">
    <source>
        <dbReference type="ARBA" id="ARBA00004651"/>
    </source>
</evidence>
<evidence type="ECO:0000256" key="5">
    <source>
        <dbReference type="ARBA" id="ARBA00023136"/>
    </source>
</evidence>
<name>A0A182WLY9_9DIPT</name>
<feature type="region of interest" description="Disordered" evidence="8">
    <location>
        <begin position="180"/>
        <end position="199"/>
    </location>
</feature>
<keyword evidence="2" id="KW-1003">Cell membrane</keyword>
<comment type="subcellular location">
    <subcellularLocation>
        <location evidence="1">Cell membrane</location>
        <topology evidence="1">Multi-pass membrane protein</topology>
    </subcellularLocation>
</comment>
<feature type="transmembrane region" description="Helical" evidence="9">
    <location>
        <begin position="12"/>
        <end position="31"/>
    </location>
</feature>
<sequence>MHWTTGRLVRWYGVVVVVILPVVVGLAYGTAVKSNDYSETVATFVLRFIRDHKGLKQGIVFGCDQKLLLIYKVLSQLATIGVRTRTVSIDRVSPASPAGADELVSSTLRRSLEFHQFVLLDMGCANAPDVLEQASKYELFNASFHWLIIDKNYNSLVHGNKMMTAGNGARFSTTEASVKNGVPSNRTVGPMPSFENGTIDDRTRTASVDRRPIAKGDTFGLLATMNVSINAEITVASPTDSSYRGFTLYDLWNPGFISGGKLKIEPLGRYTSADGRLLIARRETTVVRRRNMGGLKLKIMTVVTQKPHRPFELYLTTPQNTHLDSVHRYNYGLMSMLKDFYNFTFVNRRTKSWGYLRNGKFDGMIGALSRREVDLGGSPMFFRQERHRVVSYTTRTFVERPCFIFRHPPRNDAVKNPFLLPFEIIVWYLMVGCGTFLLASCAGGTAAAAAAGSTAHNCHNKTVPANISSTHRYQPGDGNDGAKCNYKAEKVSKSILLFLGGVCQQGLSEIPHLSSGRCTSFFILLFGYLMYQYYSASIVGTLLMEQPKSIKTLRNLIDSRLTLGIEDIPYSRDYFVRTTDADSLELYRTRIEYYEPAQGRNESHFLAAADGLQLVRDGGYAFHVAISAAYRIIRLTFSEREICELSEIDMFPVWSQWMVAIVQKNSPYRDVITYGLRRLNEAGLMQRQRHVWQQPKPKCVRQIAPTDLIVSLDAVVSAFVLLCGGMVLSVCVLFVEVVRHRIERHRHAGCRPGPGRNRFVMMTKRHSLVTADVGHGTELFYVE</sequence>
<evidence type="ECO:0000256" key="8">
    <source>
        <dbReference type="SAM" id="MobiDB-lite"/>
    </source>
</evidence>
<evidence type="ECO:0000256" key="6">
    <source>
        <dbReference type="ARBA" id="ARBA00023170"/>
    </source>
</evidence>
<dbReference type="SUPFAM" id="SSF53850">
    <property type="entry name" value="Periplasmic binding protein-like II"/>
    <property type="match status" value="1"/>
</dbReference>
<evidence type="ECO:0000256" key="2">
    <source>
        <dbReference type="ARBA" id="ARBA00022475"/>
    </source>
</evidence>
<dbReference type="GO" id="GO:0015276">
    <property type="term" value="F:ligand-gated monoatomic ion channel activity"/>
    <property type="evidence" value="ECO:0007669"/>
    <property type="project" value="InterPro"/>
</dbReference>
<evidence type="ECO:0000313" key="11">
    <source>
        <dbReference type="EnsemblMetazoa" id="AMIN011418-PA"/>
    </source>
</evidence>
<evidence type="ECO:0000256" key="9">
    <source>
        <dbReference type="SAM" id="Phobius"/>
    </source>
</evidence>
<keyword evidence="7" id="KW-0325">Glycoprotein</keyword>
<organism evidence="11 12">
    <name type="scientific">Anopheles minimus</name>
    <dbReference type="NCBI Taxonomy" id="112268"/>
    <lineage>
        <taxon>Eukaryota</taxon>
        <taxon>Metazoa</taxon>
        <taxon>Ecdysozoa</taxon>
        <taxon>Arthropoda</taxon>
        <taxon>Hexapoda</taxon>
        <taxon>Insecta</taxon>
        <taxon>Pterygota</taxon>
        <taxon>Neoptera</taxon>
        <taxon>Endopterygota</taxon>
        <taxon>Diptera</taxon>
        <taxon>Nematocera</taxon>
        <taxon>Culicoidea</taxon>
        <taxon>Culicidae</taxon>
        <taxon>Anophelinae</taxon>
        <taxon>Anopheles</taxon>
    </lineage>
</organism>
<dbReference type="Pfam" id="PF24576">
    <property type="entry name" value="IR75A_N"/>
    <property type="match status" value="1"/>
</dbReference>
<keyword evidence="3 9" id="KW-0812">Transmembrane</keyword>